<dbReference type="GO" id="GO:0046872">
    <property type="term" value="F:metal ion binding"/>
    <property type="evidence" value="ECO:0007669"/>
    <property type="project" value="UniProtKB-KW"/>
</dbReference>
<dbReference type="GO" id="GO:0006882">
    <property type="term" value="P:intracellular zinc ion homeostasis"/>
    <property type="evidence" value="ECO:0007669"/>
    <property type="project" value="TreeGrafter"/>
</dbReference>
<feature type="transmembrane region" description="Helical" evidence="8">
    <location>
        <begin position="240"/>
        <end position="261"/>
    </location>
</feature>
<evidence type="ECO:0000256" key="7">
    <source>
        <dbReference type="SAM" id="MobiDB-lite"/>
    </source>
</evidence>
<dbReference type="GeneID" id="63803822"/>
<evidence type="ECO:0000256" key="6">
    <source>
        <dbReference type="PIRSR" id="PIRSR604254-1"/>
    </source>
</evidence>
<dbReference type="PANTHER" id="PTHR20855">
    <property type="entry name" value="ADIPOR/PROGESTIN RECEPTOR-RELATED"/>
    <property type="match status" value="1"/>
</dbReference>
<dbReference type="InterPro" id="IPR004254">
    <property type="entry name" value="AdipoR/HlyIII-related"/>
</dbReference>
<feature type="transmembrane region" description="Helical" evidence="8">
    <location>
        <begin position="313"/>
        <end position="333"/>
    </location>
</feature>
<evidence type="ECO:0000256" key="5">
    <source>
        <dbReference type="ARBA" id="ARBA00023136"/>
    </source>
</evidence>
<organism evidence="9 10">
    <name type="scientific">Linderina pennispora</name>
    <dbReference type="NCBI Taxonomy" id="61395"/>
    <lineage>
        <taxon>Eukaryota</taxon>
        <taxon>Fungi</taxon>
        <taxon>Fungi incertae sedis</taxon>
        <taxon>Zoopagomycota</taxon>
        <taxon>Kickxellomycotina</taxon>
        <taxon>Kickxellomycetes</taxon>
        <taxon>Kickxellales</taxon>
        <taxon>Kickxellaceae</taxon>
        <taxon>Linderina</taxon>
    </lineage>
</organism>
<feature type="binding site" evidence="6">
    <location>
        <position position="165"/>
    </location>
    <ligand>
        <name>Zn(2+)</name>
        <dbReference type="ChEBI" id="CHEBI:29105"/>
    </ligand>
</feature>
<dbReference type="STRING" id="61395.A0A1Y1WA96"/>
<evidence type="ECO:0000313" key="10">
    <source>
        <dbReference type="Proteomes" id="UP000193922"/>
    </source>
</evidence>
<feature type="compositionally biased region" description="Polar residues" evidence="7">
    <location>
        <begin position="1"/>
        <end position="15"/>
    </location>
</feature>
<feature type="transmembrane region" description="Helical" evidence="8">
    <location>
        <begin position="209"/>
        <end position="228"/>
    </location>
</feature>
<comment type="subcellular location">
    <subcellularLocation>
        <location evidence="1">Membrane</location>
        <topology evidence="1">Multi-pass membrane protein</topology>
    </subcellularLocation>
</comment>
<comment type="caution">
    <text evidence="9">The sequence shown here is derived from an EMBL/GenBank/DDBJ whole genome shotgun (WGS) entry which is preliminary data.</text>
</comment>
<dbReference type="PANTHER" id="PTHR20855:SF52">
    <property type="entry name" value="ADIPONECTIN RECEPTOR PROTEIN"/>
    <property type="match status" value="1"/>
</dbReference>
<dbReference type="AlphaFoldDB" id="A0A1Y1WA96"/>
<keyword evidence="10" id="KW-1185">Reference proteome</keyword>
<dbReference type="GO" id="GO:0016020">
    <property type="term" value="C:membrane"/>
    <property type="evidence" value="ECO:0007669"/>
    <property type="project" value="UniProtKB-SubCell"/>
</dbReference>
<dbReference type="EMBL" id="MCFD01000005">
    <property type="protein sequence ID" value="ORX70459.1"/>
    <property type="molecule type" value="Genomic_DNA"/>
</dbReference>
<feature type="transmembrane region" description="Helical" evidence="8">
    <location>
        <begin position="273"/>
        <end position="293"/>
    </location>
</feature>
<evidence type="ECO:0000256" key="3">
    <source>
        <dbReference type="ARBA" id="ARBA00022692"/>
    </source>
</evidence>
<feature type="transmembrane region" description="Helical" evidence="8">
    <location>
        <begin position="181"/>
        <end position="203"/>
    </location>
</feature>
<dbReference type="OrthoDB" id="529367at2759"/>
<feature type="binding site" evidence="6">
    <location>
        <position position="315"/>
    </location>
    <ligand>
        <name>Zn(2+)</name>
        <dbReference type="ChEBI" id="CHEBI:29105"/>
    </ligand>
</feature>
<keyword evidence="5 8" id="KW-0472">Membrane</keyword>
<dbReference type="GO" id="GO:0038023">
    <property type="term" value="F:signaling receptor activity"/>
    <property type="evidence" value="ECO:0007669"/>
    <property type="project" value="TreeGrafter"/>
</dbReference>
<evidence type="ECO:0000256" key="4">
    <source>
        <dbReference type="ARBA" id="ARBA00022989"/>
    </source>
</evidence>
<evidence type="ECO:0000256" key="1">
    <source>
        <dbReference type="ARBA" id="ARBA00004141"/>
    </source>
</evidence>
<comment type="similarity">
    <text evidence="2">Belongs to the ADIPOR family.</text>
</comment>
<keyword evidence="4 8" id="KW-1133">Transmembrane helix</keyword>
<feature type="transmembrane region" description="Helical" evidence="8">
    <location>
        <begin position="108"/>
        <end position="127"/>
    </location>
</feature>
<accession>A0A1Y1WA96</accession>
<feature type="binding site" evidence="6">
    <location>
        <position position="311"/>
    </location>
    <ligand>
        <name>Zn(2+)</name>
        <dbReference type="ChEBI" id="CHEBI:29105"/>
    </ligand>
</feature>
<keyword evidence="3 8" id="KW-0812">Transmembrane</keyword>
<reference evidence="9 10" key="1">
    <citation type="submission" date="2016-07" db="EMBL/GenBank/DDBJ databases">
        <title>Pervasive Adenine N6-methylation of Active Genes in Fungi.</title>
        <authorList>
            <consortium name="DOE Joint Genome Institute"/>
            <person name="Mondo S.J."/>
            <person name="Dannebaum R.O."/>
            <person name="Kuo R.C."/>
            <person name="Labutti K."/>
            <person name="Haridas S."/>
            <person name="Kuo A."/>
            <person name="Salamov A."/>
            <person name="Ahrendt S.R."/>
            <person name="Lipzen A."/>
            <person name="Sullivan W."/>
            <person name="Andreopoulos W.B."/>
            <person name="Clum A."/>
            <person name="Lindquist E."/>
            <person name="Daum C."/>
            <person name="Ramamoorthy G.K."/>
            <person name="Gryganskyi A."/>
            <person name="Culley D."/>
            <person name="Magnuson J.K."/>
            <person name="James T.Y."/>
            <person name="O'Malley M.A."/>
            <person name="Stajich J.E."/>
            <person name="Spatafora J.W."/>
            <person name="Visel A."/>
            <person name="Grigoriev I.V."/>
        </authorList>
    </citation>
    <scope>NUCLEOTIDE SEQUENCE [LARGE SCALE GENOMIC DNA]</scope>
    <source>
        <strain evidence="9 10">ATCC 12442</strain>
    </source>
</reference>
<evidence type="ECO:0000256" key="8">
    <source>
        <dbReference type="SAM" id="Phobius"/>
    </source>
</evidence>
<evidence type="ECO:0000313" key="9">
    <source>
        <dbReference type="EMBL" id="ORX70459.1"/>
    </source>
</evidence>
<feature type="region of interest" description="Disordered" evidence="7">
    <location>
        <begin position="1"/>
        <end position="40"/>
    </location>
</feature>
<name>A0A1Y1WA96_9FUNG</name>
<gene>
    <name evidence="9" type="ORF">DL89DRAFT_266676</name>
</gene>
<keyword evidence="6" id="KW-0479">Metal-binding</keyword>
<dbReference type="RefSeq" id="XP_040744038.1">
    <property type="nucleotide sequence ID" value="XM_040887174.1"/>
</dbReference>
<evidence type="ECO:0000256" key="2">
    <source>
        <dbReference type="ARBA" id="ARBA00007018"/>
    </source>
</evidence>
<sequence length="343" mass="38695">MAAASGKSTSESPTGKSPHLRHRRASAQKLAASAVGSDDDTQVTEYEMPAVQYKPFMGPAHPKYTTTIDETPAFLRDTYILSGYRHLTYSYRMCFHSLTYLHNETGNVLTHFFALVFFIGLIISTNYNLLPQGLSPGRSSWGDYVVFYGYLLSACVCFLLSSMFHLFSCHSHSHHVAWLKCDFVGILFLILGSLLPGLYYGYYESRGMMWTYMAMSFTLFLVGIVISVSPHLQKPSLRWLRPVVFFSISLSGAFPVTHHVIAHGVAMSAKSMGFYYTMGMFALYVAGTLLYAFNIPERWFPGKFDIIGNSHQLFHMLVFFAALTHFYGIVQAFKWHHSAQAFS</sequence>
<proteinExistence type="inferred from homology"/>
<feature type="transmembrane region" description="Helical" evidence="8">
    <location>
        <begin position="147"/>
        <end position="169"/>
    </location>
</feature>
<dbReference type="Proteomes" id="UP000193922">
    <property type="component" value="Unassembled WGS sequence"/>
</dbReference>
<protein>
    <submittedName>
        <fullName evidence="9">HlyIII-domain-containing protein</fullName>
    </submittedName>
</protein>
<dbReference type="Pfam" id="PF03006">
    <property type="entry name" value="HlyIII"/>
    <property type="match status" value="1"/>
</dbReference>
<keyword evidence="6" id="KW-0862">Zinc</keyword>